<feature type="region of interest" description="Disordered" evidence="1">
    <location>
        <begin position="187"/>
        <end position="210"/>
    </location>
</feature>
<accession>A0AA40DYI9</accession>
<evidence type="ECO:0000256" key="1">
    <source>
        <dbReference type="SAM" id="MobiDB-lite"/>
    </source>
</evidence>
<keyword evidence="3" id="KW-1185">Reference proteome</keyword>
<evidence type="ECO:0000313" key="3">
    <source>
        <dbReference type="Proteomes" id="UP001172102"/>
    </source>
</evidence>
<gene>
    <name evidence="2" type="ORF">B0H67DRAFT_260875</name>
</gene>
<comment type="caution">
    <text evidence="2">The sequence shown here is derived from an EMBL/GenBank/DDBJ whole genome shotgun (WGS) entry which is preliminary data.</text>
</comment>
<name>A0AA40DYI9_9PEZI</name>
<protein>
    <submittedName>
        <fullName evidence="2">Uncharacterized protein</fullName>
    </submittedName>
</protein>
<organism evidence="2 3">
    <name type="scientific">Lasiosphaeris hirsuta</name>
    <dbReference type="NCBI Taxonomy" id="260670"/>
    <lineage>
        <taxon>Eukaryota</taxon>
        <taxon>Fungi</taxon>
        <taxon>Dikarya</taxon>
        <taxon>Ascomycota</taxon>
        <taxon>Pezizomycotina</taxon>
        <taxon>Sordariomycetes</taxon>
        <taxon>Sordariomycetidae</taxon>
        <taxon>Sordariales</taxon>
        <taxon>Lasiosphaeriaceae</taxon>
        <taxon>Lasiosphaeris</taxon>
    </lineage>
</organism>
<evidence type="ECO:0000313" key="2">
    <source>
        <dbReference type="EMBL" id="KAK0716298.1"/>
    </source>
</evidence>
<reference evidence="2" key="1">
    <citation type="submission" date="2023-06" db="EMBL/GenBank/DDBJ databases">
        <title>Genome-scale phylogeny and comparative genomics of the fungal order Sordariales.</title>
        <authorList>
            <consortium name="Lawrence Berkeley National Laboratory"/>
            <person name="Hensen N."/>
            <person name="Bonometti L."/>
            <person name="Westerberg I."/>
            <person name="Brannstrom I.O."/>
            <person name="Guillou S."/>
            <person name="Cros-Aarteil S."/>
            <person name="Calhoun S."/>
            <person name="Haridas S."/>
            <person name="Kuo A."/>
            <person name="Mondo S."/>
            <person name="Pangilinan J."/>
            <person name="Riley R."/>
            <person name="Labutti K."/>
            <person name="Andreopoulos B."/>
            <person name="Lipzen A."/>
            <person name="Chen C."/>
            <person name="Yanf M."/>
            <person name="Daum C."/>
            <person name="Ng V."/>
            <person name="Clum A."/>
            <person name="Steindorff A."/>
            <person name="Ohm R."/>
            <person name="Martin F."/>
            <person name="Silar P."/>
            <person name="Natvig D."/>
            <person name="Lalanne C."/>
            <person name="Gautier V."/>
            <person name="Ament-Velasquez S.L."/>
            <person name="Kruys A."/>
            <person name="Hutchinson M.I."/>
            <person name="Powell A.J."/>
            <person name="Barry K."/>
            <person name="Miller A.N."/>
            <person name="Grigoriev I.V."/>
            <person name="Debuchy R."/>
            <person name="Gladieux P."/>
            <person name="Thoren M.H."/>
            <person name="Johannesson H."/>
        </authorList>
    </citation>
    <scope>NUCLEOTIDE SEQUENCE</scope>
    <source>
        <strain evidence="2">SMH4607-1</strain>
    </source>
</reference>
<dbReference type="EMBL" id="JAUKUA010000004">
    <property type="protein sequence ID" value="KAK0716298.1"/>
    <property type="molecule type" value="Genomic_DNA"/>
</dbReference>
<sequence>MNAPNAASIFFDLDVSILGAHTPGGSVFASASALDIPEGVVRRPSRLPPLLAGCLHVPPAWPPPPRGSPQPTGCLRLSTQTQSCPPLTHLSHGSSPLHFLFRLWHLSQAVPRGLLPSLMTAFGSVGGTQPSSLAAASSRVVAGRPARSPLPGAWSSLATTGWLIPCAFRLRILVAYLLLLFSRSTENGKKGTSRNTALAQAPLLQGPHAN</sequence>
<dbReference type="AlphaFoldDB" id="A0AA40DYI9"/>
<proteinExistence type="predicted"/>
<dbReference type="Proteomes" id="UP001172102">
    <property type="component" value="Unassembled WGS sequence"/>
</dbReference>